<gene>
    <name evidence="1" type="ORF">BC673_11212</name>
</gene>
<sequence>MVKFSFSIRRNGEMINFQISLPVLQAGFVTTSNIRPNWMTSSNEIMQFEGGESYGEFQKDCKKIIDFVNADHQDFENSMKAALFDSINNHIQRFGRLLYNDLLLYLDCWAHILNNTVLSLQDTRTAYSSILAFICQQMSEKIIVQHLFGVVPLSSTDLLTEIQKHKA</sequence>
<evidence type="ECO:0000313" key="1">
    <source>
        <dbReference type="EMBL" id="RAS45169.1"/>
    </source>
</evidence>
<dbReference type="EMBL" id="QLTQ01000012">
    <property type="protein sequence ID" value="RAS45169.1"/>
    <property type="molecule type" value="Genomic_DNA"/>
</dbReference>
<name>A0ABX9DR26_9BACT</name>
<organism evidence="1 2">
    <name type="scientific">Prevotella pallens</name>
    <dbReference type="NCBI Taxonomy" id="60133"/>
    <lineage>
        <taxon>Bacteria</taxon>
        <taxon>Pseudomonadati</taxon>
        <taxon>Bacteroidota</taxon>
        <taxon>Bacteroidia</taxon>
        <taxon>Bacteroidales</taxon>
        <taxon>Prevotellaceae</taxon>
        <taxon>Prevotella</taxon>
    </lineage>
</organism>
<dbReference type="Proteomes" id="UP000249852">
    <property type="component" value="Unassembled WGS sequence"/>
</dbReference>
<reference evidence="1 2" key="1">
    <citation type="submission" date="2018-06" db="EMBL/GenBank/DDBJ databases">
        <title>Genomic Encyclopedia of Archaeal and Bacterial Type Strains, Phase II (KMG-II): from individual species to whole genera.</title>
        <authorList>
            <person name="Goeker M."/>
        </authorList>
    </citation>
    <scope>NUCLEOTIDE SEQUENCE [LARGE SCALE GENOMIC DNA]</scope>
    <source>
        <strain evidence="1 2">DSM 18710</strain>
    </source>
</reference>
<proteinExistence type="predicted"/>
<evidence type="ECO:0000313" key="2">
    <source>
        <dbReference type="Proteomes" id="UP000249852"/>
    </source>
</evidence>
<accession>A0ABX9DR26</accession>
<protein>
    <submittedName>
        <fullName evidence="1">Uncharacterized protein</fullName>
    </submittedName>
</protein>
<comment type="caution">
    <text evidence="1">The sequence shown here is derived from an EMBL/GenBank/DDBJ whole genome shotgun (WGS) entry which is preliminary data.</text>
</comment>
<keyword evidence="2" id="KW-1185">Reference proteome</keyword>